<feature type="transmembrane region" description="Helical" evidence="1">
    <location>
        <begin position="55"/>
        <end position="75"/>
    </location>
</feature>
<evidence type="ECO:0000313" key="3">
    <source>
        <dbReference type="Proteomes" id="UP000757435"/>
    </source>
</evidence>
<feature type="transmembrane region" description="Helical" evidence="1">
    <location>
        <begin position="96"/>
        <end position="117"/>
    </location>
</feature>
<comment type="caution">
    <text evidence="2">The sequence shown here is derived from an EMBL/GenBank/DDBJ whole genome shotgun (WGS) entry which is preliminary data.</text>
</comment>
<proteinExistence type="predicted"/>
<evidence type="ECO:0000256" key="1">
    <source>
        <dbReference type="SAM" id="Phobius"/>
    </source>
</evidence>
<feature type="transmembrane region" description="Helical" evidence="1">
    <location>
        <begin position="123"/>
        <end position="143"/>
    </location>
</feature>
<reference evidence="2" key="2">
    <citation type="journal article" date="2022" name="Microbiol. Resour. Announc.">
        <title>Metagenome Sequencing to Explore Phylogenomics of Terrestrial Cyanobacteria.</title>
        <authorList>
            <person name="Ward R.D."/>
            <person name="Stajich J.E."/>
            <person name="Johansen J.R."/>
            <person name="Huntemann M."/>
            <person name="Clum A."/>
            <person name="Foster B."/>
            <person name="Foster B."/>
            <person name="Roux S."/>
            <person name="Palaniappan K."/>
            <person name="Varghese N."/>
            <person name="Mukherjee S."/>
            <person name="Reddy T.B.K."/>
            <person name="Daum C."/>
            <person name="Copeland A."/>
            <person name="Chen I.A."/>
            <person name="Ivanova N.N."/>
            <person name="Kyrpides N.C."/>
            <person name="Shapiro N."/>
            <person name="Eloe-Fadrosh E.A."/>
            <person name="Pietrasiak N."/>
        </authorList>
    </citation>
    <scope>NUCLEOTIDE SEQUENCE</scope>
    <source>
        <strain evidence="2">UHER 2000/2452</strain>
    </source>
</reference>
<keyword evidence="1" id="KW-0812">Transmembrane</keyword>
<sequence length="172" mass="18905">MPQDTEPAQKTEYIRGHAQSLRYTLNRILVMVAQLILAGLLLNLIIQAFSLSSEAGVKSLAATALPLLITGFISFSNRSPDKPKNNLSLPHGMLNVIPFVLSGIWIIFLMLFTRYTVLYFNRGIPLGEVALSITLSAFIWISGQIPFKSLVGCAYGIISGLLIYILIFGLSF</sequence>
<dbReference type="Proteomes" id="UP000757435">
    <property type="component" value="Unassembled WGS sequence"/>
</dbReference>
<feature type="transmembrane region" description="Helical" evidence="1">
    <location>
        <begin position="28"/>
        <end position="49"/>
    </location>
</feature>
<accession>A0A951UNV3</accession>
<gene>
    <name evidence="2" type="ORF">KME15_15950</name>
</gene>
<dbReference type="AlphaFoldDB" id="A0A951UNV3"/>
<keyword evidence="1" id="KW-0472">Membrane</keyword>
<keyword evidence="1" id="KW-1133">Transmembrane helix</keyword>
<reference evidence="2" key="1">
    <citation type="submission" date="2021-05" db="EMBL/GenBank/DDBJ databases">
        <authorList>
            <person name="Pietrasiak N."/>
            <person name="Ward R."/>
            <person name="Stajich J.E."/>
            <person name="Kurbessoian T."/>
        </authorList>
    </citation>
    <scope>NUCLEOTIDE SEQUENCE</scope>
    <source>
        <strain evidence="2">UHER 2000/2452</strain>
    </source>
</reference>
<evidence type="ECO:0000313" key="2">
    <source>
        <dbReference type="EMBL" id="MBW4660169.1"/>
    </source>
</evidence>
<protein>
    <submittedName>
        <fullName evidence="2">Uncharacterized protein</fullName>
    </submittedName>
</protein>
<organism evidence="2 3">
    <name type="scientific">Drouetiella hepatica Uher 2000/2452</name>
    <dbReference type="NCBI Taxonomy" id="904376"/>
    <lineage>
        <taxon>Bacteria</taxon>
        <taxon>Bacillati</taxon>
        <taxon>Cyanobacteriota</taxon>
        <taxon>Cyanophyceae</taxon>
        <taxon>Oculatellales</taxon>
        <taxon>Oculatellaceae</taxon>
        <taxon>Drouetiella</taxon>
    </lineage>
</organism>
<feature type="transmembrane region" description="Helical" evidence="1">
    <location>
        <begin position="150"/>
        <end position="170"/>
    </location>
</feature>
<dbReference type="EMBL" id="JAHHHD010000018">
    <property type="protein sequence ID" value="MBW4660169.1"/>
    <property type="molecule type" value="Genomic_DNA"/>
</dbReference>
<name>A0A951UNV3_9CYAN</name>